<comment type="subcellular location">
    <subcellularLocation>
        <location evidence="1 7">Cytoplasm</location>
    </subcellularLocation>
</comment>
<evidence type="ECO:0000256" key="3">
    <source>
        <dbReference type="ARBA" id="ARBA00022490"/>
    </source>
</evidence>
<dbReference type="PANTHER" id="PTHR12013">
    <property type="entry name" value="SIGNAL RECOGNITION PARTICLE 14 KD PROTEIN"/>
    <property type="match status" value="1"/>
</dbReference>
<evidence type="ECO:0000256" key="5">
    <source>
        <dbReference type="ARBA" id="ARBA00023135"/>
    </source>
</evidence>
<comment type="similarity">
    <text evidence="2 7">Belongs to the SRP14 family.</text>
</comment>
<dbReference type="InterPro" id="IPR003210">
    <property type="entry name" value="Signal_recog_particle_SRP14"/>
</dbReference>
<keyword evidence="5 7" id="KW-0733">Signal recognition particle</keyword>
<organism evidence="8">
    <name type="scientific">Coccolithus braarudii</name>
    <dbReference type="NCBI Taxonomy" id="221442"/>
    <lineage>
        <taxon>Eukaryota</taxon>
        <taxon>Haptista</taxon>
        <taxon>Haptophyta</taxon>
        <taxon>Prymnesiophyceae</taxon>
        <taxon>Coccolithales</taxon>
        <taxon>Coccolithaceae</taxon>
        <taxon>Coccolithus</taxon>
    </lineage>
</organism>
<dbReference type="GO" id="GO:0006614">
    <property type="term" value="P:SRP-dependent cotranslational protein targeting to membrane"/>
    <property type="evidence" value="ECO:0007669"/>
    <property type="project" value="UniProtKB-UniRule"/>
</dbReference>
<dbReference type="Pfam" id="PF02290">
    <property type="entry name" value="SRP14"/>
    <property type="match status" value="1"/>
</dbReference>
<protein>
    <recommendedName>
        <fullName evidence="7">Signal recognition particle 14 kDa protein</fullName>
        <shortName evidence="7">SRP14</shortName>
    </recommendedName>
</protein>
<name>A0A7S0Q5G9_9EUKA</name>
<evidence type="ECO:0000313" key="8">
    <source>
        <dbReference type="EMBL" id="CAD8610716.1"/>
    </source>
</evidence>
<dbReference type="AlphaFoldDB" id="A0A7S0Q5G9"/>
<dbReference type="Gene3D" id="3.30.720.10">
    <property type="entry name" value="Signal recognition particle alu RNA binding heterodimer, srp9/1"/>
    <property type="match status" value="1"/>
</dbReference>
<evidence type="ECO:0000256" key="4">
    <source>
        <dbReference type="ARBA" id="ARBA00022884"/>
    </source>
</evidence>
<dbReference type="GO" id="GO:0005786">
    <property type="term" value="C:signal recognition particle, endoplasmic reticulum targeting"/>
    <property type="evidence" value="ECO:0007669"/>
    <property type="project" value="UniProtKB-UniRule"/>
</dbReference>
<dbReference type="GO" id="GO:0008312">
    <property type="term" value="F:7S RNA binding"/>
    <property type="evidence" value="ECO:0007669"/>
    <property type="project" value="UniProtKB-UniRule"/>
</dbReference>
<accession>A0A7S0Q5G9</accession>
<keyword evidence="4 7" id="KW-0694">RNA-binding</keyword>
<sequence>MVLLDADAFLTQLTRILENTREKGTMYVTMKRYAGLDGKKGKPIEAADCRCLVRAVGGKQKNSTMVAAKDHRRFMKSYGNILKVSLDSLKRKERRRAEKKKVAG</sequence>
<keyword evidence="3 7" id="KW-0963">Cytoplasm</keyword>
<comment type="subunit">
    <text evidence="7">Heterodimer with SRP9; binds RNA as heterodimer. Component of a signal recognition particle (SRP) complex that consists of a 7SL RNA molecule of 300 nucleotides and six protein subunits: SRP72, SRP68, SRP54, SRP19, SRP14 and SRP9.</text>
</comment>
<gene>
    <name evidence="8" type="ORF">CPEL01642_LOCUS14094</name>
</gene>
<proteinExistence type="inferred from homology"/>
<evidence type="ECO:0000256" key="6">
    <source>
        <dbReference type="ARBA" id="ARBA00023274"/>
    </source>
</evidence>
<dbReference type="InterPro" id="IPR009018">
    <property type="entry name" value="Signal_recog_particle_SRP9/14"/>
</dbReference>
<dbReference type="GO" id="GO:0030942">
    <property type="term" value="F:endoplasmic reticulum signal peptide binding"/>
    <property type="evidence" value="ECO:0007669"/>
    <property type="project" value="UniProtKB-UniRule"/>
</dbReference>
<reference evidence="8" key="1">
    <citation type="submission" date="2021-01" db="EMBL/GenBank/DDBJ databases">
        <authorList>
            <person name="Corre E."/>
            <person name="Pelletier E."/>
            <person name="Niang G."/>
            <person name="Scheremetjew M."/>
            <person name="Finn R."/>
            <person name="Kale V."/>
            <person name="Holt S."/>
            <person name="Cochrane G."/>
            <person name="Meng A."/>
            <person name="Brown T."/>
            <person name="Cohen L."/>
        </authorList>
    </citation>
    <scope>NUCLEOTIDE SEQUENCE</scope>
    <source>
        <strain evidence="8">PLY182g</strain>
    </source>
</reference>
<evidence type="ECO:0000256" key="1">
    <source>
        <dbReference type="ARBA" id="ARBA00004496"/>
    </source>
</evidence>
<comment type="function">
    <text evidence="7">Component of the signal recognition particle (SRP) complex, a ribonucleoprotein complex that mediates the cotranslational targeting of secretory and membrane proteins to the endoplasmic reticulum (ER). SRP9 together with SRP14 and the Alu portion of the SRP RNA, constitutes the elongation arrest domain of SRP. The complex of SRP9 and SRP14 is required for SRP RNA binding.</text>
</comment>
<evidence type="ECO:0000256" key="2">
    <source>
        <dbReference type="ARBA" id="ARBA00010349"/>
    </source>
</evidence>
<dbReference type="SUPFAM" id="SSF54762">
    <property type="entry name" value="Signal recognition particle alu RNA binding heterodimer, SRP9/14"/>
    <property type="match status" value="1"/>
</dbReference>
<dbReference type="EMBL" id="HBEY01029711">
    <property type="protein sequence ID" value="CAD8610716.1"/>
    <property type="molecule type" value="Transcribed_RNA"/>
</dbReference>
<keyword evidence="6 7" id="KW-0687">Ribonucleoprotein</keyword>
<evidence type="ECO:0000256" key="7">
    <source>
        <dbReference type="RuleBase" id="RU368100"/>
    </source>
</evidence>